<keyword evidence="11" id="KW-1185">Reference proteome</keyword>
<feature type="transmembrane region" description="Helical" evidence="7">
    <location>
        <begin position="276"/>
        <end position="299"/>
    </location>
</feature>
<feature type="transmembrane region" description="Helical" evidence="7">
    <location>
        <begin position="35"/>
        <end position="55"/>
    </location>
</feature>
<dbReference type="GO" id="GO:0006508">
    <property type="term" value="P:proteolysis"/>
    <property type="evidence" value="ECO:0007669"/>
    <property type="project" value="UniProtKB-KW"/>
</dbReference>
<dbReference type="RefSeq" id="WP_073788990.1">
    <property type="nucleotide sequence ID" value="NZ_JBITDR010000010.1"/>
</dbReference>
<keyword evidence="4 6" id="KW-0862">Zinc</keyword>
<reference evidence="10 11" key="3">
    <citation type="submission" date="2015-06" db="EMBL/GenBank/DDBJ databases">
        <title>Cloning and characterization of the uncialamcin biosynthetic gene cluster.</title>
        <authorList>
            <person name="Yan X."/>
            <person name="Huang T."/>
            <person name="Ge H."/>
            <person name="Shen B."/>
        </authorList>
    </citation>
    <scope>NUCLEOTIDE SEQUENCE [LARGE SCALE GENOMIC DNA]</scope>
    <source>
        <strain evidence="10 11">DCA2648</strain>
    </source>
</reference>
<reference evidence="9" key="1">
    <citation type="journal article" date="2011" name="PLoS ONE">
        <title>Biosynthetic gene cluster for the cladoniamides, bis-indoles with a rearranged scaffold.</title>
        <authorList>
            <person name="Ryan K.S."/>
        </authorList>
    </citation>
    <scope>NUCLEOTIDE SEQUENCE</scope>
    <source>
        <strain evidence="9">Ex J. Davies et al.</strain>
    </source>
</reference>
<keyword evidence="5 6" id="KW-0482">Metalloprotease</keyword>
<evidence type="ECO:0000259" key="8">
    <source>
        <dbReference type="Pfam" id="PF01435"/>
    </source>
</evidence>
<evidence type="ECO:0000256" key="1">
    <source>
        <dbReference type="ARBA" id="ARBA00022670"/>
    </source>
</evidence>
<reference evidence="9" key="2">
    <citation type="journal article" date="2013" name="Org. Lett.">
        <title>Biosynthetic O-Methylation Protects Cladoniamides from Self-destruction.</title>
        <authorList>
            <person name="Du Y.L."/>
            <person name="Ding T."/>
            <person name="Ryan K.S."/>
        </authorList>
    </citation>
    <scope>NUCLEOTIDE SEQUENCE</scope>
    <source>
        <strain evidence="9">Ex J. Davies et al.</strain>
    </source>
</reference>
<sequence>MSTAPALFGYAAAVGVLAPVPLLRARWPHRAPALALALWQALTLSFLVSLALAVYDVVVPAGHLHTEIVGLLHSCGVGDPAAVPAASVAARLAMAAPGAVVGTVALAVAVEVLRGRRARSRHRAVLDIVGRRSRRLGATVLDHDRPAAYCLPGRGPRVVVSAGALRLLSDDQLDAVLLHERAHITGRHHLVLAAAGGFARVFRWLPLARHGREQTAVLLEMIADDRALRRQPGDVLAAAMYGMATATAPAGAFAVGGPTALLRLRRVLAPRHRPPLVLRTGLAAAAAAVVLLPLAMGCLHGVG</sequence>
<evidence type="ECO:0000313" key="10">
    <source>
        <dbReference type="EMBL" id="OKH94224.1"/>
    </source>
</evidence>
<dbReference type="Proteomes" id="UP000186455">
    <property type="component" value="Unassembled WGS sequence"/>
</dbReference>
<comment type="cofactor">
    <cofactor evidence="6">
        <name>Zn(2+)</name>
        <dbReference type="ChEBI" id="CHEBI:29105"/>
    </cofactor>
    <text evidence="6">Binds 1 zinc ion per subunit.</text>
</comment>
<protein>
    <submittedName>
        <fullName evidence="10">Membrane protein</fullName>
    </submittedName>
</protein>
<evidence type="ECO:0000256" key="2">
    <source>
        <dbReference type="ARBA" id="ARBA00022723"/>
    </source>
</evidence>
<accession>G3K6J3</accession>
<keyword evidence="3 6" id="KW-0378">Hydrolase</keyword>
<evidence type="ECO:0000313" key="9">
    <source>
        <dbReference type="EMBL" id="AEO12704.1"/>
    </source>
</evidence>
<keyword evidence="2" id="KW-0479">Metal-binding</keyword>
<dbReference type="GO" id="GO:0004222">
    <property type="term" value="F:metalloendopeptidase activity"/>
    <property type="evidence" value="ECO:0007669"/>
    <property type="project" value="InterPro"/>
</dbReference>
<gene>
    <name evidence="10" type="ORF">AB852_16725</name>
</gene>
<keyword evidence="7" id="KW-0812">Transmembrane</keyword>
<keyword evidence="7" id="KW-0472">Membrane</keyword>
<dbReference type="EMBL" id="LFBV01000003">
    <property type="protein sequence ID" value="OKH94224.1"/>
    <property type="molecule type" value="Genomic_DNA"/>
</dbReference>
<dbReference type="STRING" id="1048205.AB852_16725"/>
<feature type="transmembrane region" description="Helical" evidence="7">
    <location>
        <begin position="92"/>
        <end position="113"/>
    </location>
</feature>
<dbReference type="GO" id="GO:0046872">
    <property type="term" value="F:metal ion binding"/>
    <property type="evidence" value="ECO:0007669"/>
    <property type="project" value="UniProtKB-KW"/>
</dbReference>
<dbReference type="EMBL" id="JN165773">
    <property type="protein sequence ID" value="AEO12704.1"/>
    <property type="molecule type" value="Genomic_DNA"/>
</dbReference>
<evidence type="ECO:0000256" key="7">
    <source>
        <dbReference type="SAM" id="Phobius"/>
    </source>
</evidence>
<evidence type="ECO:0000256" key="5">
    <source>
        <dbReference type="ARBA" id="ARBA00023049"/>
    </source>
</evidence>
<dbReference type="InterPro" id="IPR001915">
    <property type="entry name" value="Peptidase_M48"/>
</dbReference>
<comment type="similarity">
    <text evidence="6">Belongs to the peptidase M48 family.</text>
</comment>
<proteinExistence type="inferred from homology"/>
<dbReference type="Pfam" id="PF01435">
    <property type="entry name" value="Peptidase_M48"/>
    <property type="match status" value="1"/>
</dbReference>
<feature type="domain" description="Peptidase M48" evidence="8">
    <location>
        <begin position="133"/>
        <end position="199"/>
    </location>
</feature>
<feature type="transmembrane region" description="Helical" evidence="7">
    <location>
        <begin position="235"/>
        <end position="256"/>
    </location>
</feature>
<name>G3K6J3_9ACTN</name>
<evidence type="ECO:0000256" key="6">
    <source>
        <dbReference type="RuleBase" id="RU003983"/>
    </source>
</evidence>
<dbReference type="PANTHER" id="PTHR34978:SF3">
    <property type="entry name" value="SLR0241 PROTEIN"/>
    <property type="match status" value="1"/>
</dbReference>
<organism evidence="9">
    <name type="scientific">Streptomyces uncialis</name>
    <dbReference type="NCBI Taxonomy" id="1048205"/>
    <lineage>
        <taxon>Bacteria</taxon>
        <taxon>Bacillati</taxon>
        <taxon>Actinomycetota</taxon>
        <taxon>Actinomycetes</taxon>
        <taxon>Kitasatosporales</taxon>
        <taxon>Streptomycetaceae</taxon>
        <taxon>Streptomyces</taxon>
    </lineage>
</organism>
<evidence type="ECO:0000256" key="4">
    <source>
        <dbReference type="ARBA" id="ARBA00022833"/>
    </source>
</evidence>
<dbReference type="Gene3D" id="3.30.2010.10">
    <property type="entry name" value="Metalloproteases ('zincins'), catalytic domain"/>
    <property type="match status" value="1"/>
</dbReference>
<dbReference type="PANTHER" id="PTHR34978">
    <property type="entry name" value="POSSIBLE SENSOR-TRANSDUCER PROTEIN BLAR"/>
    <property type="match status" value="1"/>
</dbReference>
<dbReference type="InterPro" id="IPR052173">
    <property type="entry name" value="Beta-lactam_resp_regulator"/>
</dbReference>
<evidence type="ECO:0000256" key="3">
    <source>
        <dbReference type="ARBA" id="ARBA00022801"/>
    </source>
</evidence>
<feature type="transmembrane region" description="Helical" evidence="7">
    <location>
        <begin position="6"/>
        <end position="23"/>
    </location>
</feature>
<keyword evidence="1 6" id="KW-0645">Protease</keyword>
<dbReference type="AlphaFoldDB" id="G3K6J3"/>
<evidence type="ECO:0000313" key="11">
    <source>
        <dbReference type="Proteomes" id="UP000186455"/>
    </source>
</evidence>
<keyword evidence="7" id="KW-1133">Transmembrane helix</keyword>
<dbReference type="CDD" id="cd07326">
    <property type="entry name" value="M56_BlaR1_MecR1_like"/>
    <property type="match status" value="1"/>
</dbReference>